<dbReference type="Proteomes" id="UP001324270">
    <property type="component" value="Unassembled WGS sequence"/>
</dbReference>
<keyword evidence="1" id="KW-0812">Transmembrane</keyword>
<feature type="transmembrane region" description="Helical" evidence="1">
    <location>
        <begin position="310"/>
        <end position="333"/>
    </location>
</feature>
<dbReference type="RefSeq" id="WP_323978662.1">
    <property type="nucleotide sequence ID" value="NZ_JAYKBV010000001.1"/>
</dbReference>
<sequence>MPLCYKLLDRRIFTGLCMSTPVEDLLITQQNLHIRLFDKQGVSYPDNKYAALSDRYLVQSKREESVAFFFIASDSLQQRGVIKVNGQQIPPIPLAPDKDYSFLSKEKSYGDSTHVDYHVIFSEYTIPIRELNDVVYFETPLKVGENIIEIQYEAALDIAGSGFLNDFSLQYYTPFEGYSKDYPPVEVTMDCANDLILKQTSLKVSLEEANNTFRWQASDKNIREGFYWYFNKQLTPLQQFFLNIEPIGIALILIVVAIIIHLCYLWRRKYNFFDVVGIPFLFCILHSWAYHFIKDFIGDYPPCSTDHSEFLFFLIPIMSLLYWIIVGCFRAIFVRYQKSTKN</sequence>
<evidence type="ECO:0000313" key="2">
    <source>
        <dbReference type="EMBL" id="MEB3039295.1"/>
    </source>
</evidence>
<protein>
    <submittedName>
        <fullName evidence="2">Uncharacterized protein</fullName>
    </submittedName>
</protein>
<keyword evidence="1" id="KW-0472">Membrane</keyword>
<feature type="transmembrane region" description="Helical" evidence="1">
    <location>
        <begin position="272"/>
        <end position="290"/>
    </location>
</feature>
<evidence type="ECO:0000313" key="3">
    <source>
        <dbReference type="Proteomes" id="UP001324270"/>
    </source>
</evidence>
<proteinExistence type="predicted"/>
<accession>A0ABU5Y659</accession>
<keyword evidence="1" id="KW-1133">Transmembrane helix</keyword>
<keyword evidence="3" id="KW-1185">Reference proteome</keyword>
<name>A0ABU5Y659_9FLAO</name>
<comment type="caution">
    <text evidence="2">The sequence shown here is derived from an EMBL/GenBank/DDBJ whole genome shotgun (WGS) entry which is preliminary data.</text>
</comment>
<evidence type="ECO:0000256" key="1">
    <source>
        <dbReference type="SAM" id="Phobius"/>
    </source>
</evidence>
<feature type="transmembrane region" description="Helical" evidence="1">
    <location>
        <begin position="247"/>
        <end position="265"/>
    </location>
</feature>
<reference evidence="2 3" key="1">
    <citation type="submission" date="2023-12" db="EMBL/GenBank/DDBJ databases">
        <title>Genomic sequences of Capnocytophaga and Parvimonas strains.</title>
        <authorList>
            <person name="Watt R.M."/>
            <person name="Wang M."/>
            <person name="Yang T."/>
            <person name="Tong W.M."/>
        </authorList>
    </citation>
    <scope>NUCLEOTIDE SEQUENCE [LARGE SCALE GENOMIC DNA]</scope>
    <source>
        <strain evidence="2 3">CCUG 13156</strain>
    </source>
</reference>
<gene>
    <name evidence="2" type="ORF">VJJ49_01105</name>
</gene>
<dbReference type="EMBL" id="JAYKBV010000001">
    <property type="protein sequence ID" value="MEB3039295.1"/>
    <property type="molecule type" value="Genomic_DNA"/>
</dbReference>
<organism evidence="2 3">
    <name type="scientific">Capnocytophaga gingivalis</name>
    <dbReference type="NCBI Taxonomy" id="1017"/>
    <lineage>
        <taxon>Bacteria</taxon>
        <taxon>Pseudomonadati</taxon>
        <taxon>Bacteroidota</taxon>
        <taxon>Flavobacteriia</taxon>
        <taxon>Flavobacteriales</taxon>
        <taxon>Flavobacteriaceae</taxon>
        <taxon>Capnocytophaga</taxon>
    </lineage>
</organism>